<dbReference type="CDD" id="cd06578">
    <property type="entry name" value="HemD"/>
    <property type="match status" value="1"/>
</dbReference>
<dbReference type="GO" id="GO:0006782">
    <property type="term" value="P:protoporphyrinogen IX biosynthetic process"/>
    <property type="evidence" value="ECO:0007669"/>
    <property type="project" value="UniProtKB-UniRule"/>
</dbReference>
<name>A0A9E8HHE0_9ALTE</name>
<dbReference type="RefSeq" id="WP_251810140.1">
    <property type="nucleotide sequence ID" value="NZ_CP101527.1"/>
</dbReference>
<evidence type="ECO:0000256" key="2">
    <source>
        <dbReference type="ARBA" id="ARBA00008133"/>
    </source>
</evidence>
<gene>
    <name evidence="11" type="ORF">NNL22_17085</name>
</gene>
<dbReference type="PANTHER" id="PTHR38042:SF1">
    <property type="entry name" value="UROPORPHYRINOGEN-III SYNTHASE, CHLOROPLASTIC"/>
    <property type="match status" value="1"/>
</dbReference>
<evidence type="ECO:0000313" key="11">
    <source>
        <dbReference type="EMBL" id="UZW74713.1"/>
    </source>
</evidence>
<dbReference type="Proteomes" id="UP001164472">
    <property type="component" value="Chromosome"/>
</dbReference>
<evidence type="ECO:0000256" key="6">
    <source>
        <dbReference type="ARBA" id="ARBA00037589"/>
    </source>
</evidence>
<evidence type="ECO:0000256" key="1">
    <source>
        <dbReference type="ARBA" id="ARBA00004772"/>
    </source>
</evidence>
<dbReference type="PANTHER" id="PTHR38042">
    <property type="entry name" value="UROPORPHYRINOGEN-III SYNTHASE, CHLOROPLASTIC"/>
    <property type="match status" value="1"/>
</dbReference>
<dbReference type="EC" id="4.2.1.75" evidence="3 9"/>
<keyword evidence="5 9" id="KW-0627">Porphyrin biosynthesis</keyword>
<dbReference type="AlphaFoldDB" id="A0A9E8HHE0"/>
<keyword evidence="12" id="KW-1185">Reference proteome</keyword>
<evidence type="ECO:0000256" key="3">
    <source>
        <dbReference type="ARBA" id="ARBA00013109"/>
    </source>
</evidence>
<proteinExistence type="inferred from homology"/>
<sequence length="279" mass="31128">MSSKADHTDHKQNTHTLWQGVRVLVARPHEQGASLSAHLKQLGAEVIQFPTITVEPSPSSQPLKNCFLNLDQYSHVIAISVHAVQYGLDWIDQYWPQLPLKIKWYGVGAKTAQALKNADIPAISSKTGFDSESLLNLPELTDLEHQKVLIMRGVGGRELIKEQLEQRGAIVDYADLYQRTCPSYTVSEINDALIKFSPDILIALSGETLHNLVKISQNKDIAIDHQHAITKKAVLVPSQRVADQARSLGFKEVWVPQELNEQALVDCIESNYCAFNDMS</sequence>
<dbReference type="Gene3D" id="3.40.50.10090">
    <property type="match status" value="2"/>
</dbReference>
<organism evidence="11 12">
    <name type="scientific">Alkalimarinus sediminis</name>
    <dbReference type="NCBI Taxonomy" id="1632866"/>
    <lineage>
        <taxon>Bacteria</taxon>
        <taxon>Pseudomonadati</taxon>
        <taxon>Pseudomonadota</taxon>
        <taxon>Gammaproteobacteria</taxon>
        <taxon>Alteromonadales</taxon>
        <taxon>Alteromonadaceae</taxon>
        <taxon>Alkalimarinus</taxon>
    </lineage>
</organism>
<dbReference type="Pfam" id="PF02602">
    <property type="entry name" value="HEM4"/>
    <property type="match status" value="1"/>
</dbReference>
<dbReference type="InterPro" id="IPR039793">
    <property type="entry name" value="UROS/Hem4"/>
</dbReference>
<protein>
    <recommendedName>
        <fullName evidence="7 9">Uroporphyrinogen-III synthase</fullName>
        <ecNumber evidence="3 9">4.2.1.75</ecNumber>
    </recommendedName>
</protein>
<dbReference type="KEGG" id="asem:NNL22_17085"/>
<comment type="similarity">
    <text evidence="2 9">Belongs to the uroporphyrinogen-III synthase family.</text>
</comment>
<evidence type="ECO:0000256" key="4">
    <source>
        <dbReference type="ARBA" id="ARBA00023239"/>
    </source>
</evidence>
<comment type="pathway">
    <text evidence="1 9">Porphyrin-containing compound metabolism; protoporphyrin-IX biosynthesis; coproporphyrinogen-III from 5-aminolevulinate: step 3/4.</text>
</comment>
<comment type="function">
    <text evidence="6 9">Catalyzes cyclization of the linear tetrapyrrole, hydroxymethylbilane, to the macrocyclic uroporphyrinogen III.</text>
</comment>
<dbReference type="InterPro" id="IPR003754">
    <property type="entry name" value="4pyrrol_synth_uPrphyn_synth"/>
</dbReference>
<dbReference type="EMBL" id="CP101527">
    <property type="protein sequence ID" value="UZW74713.1"/>
    <property type="molecule type" value="Genomic_DNA"/>
</dbReference>
<feature type="domain" description="Tetrapyrrole biosynthesis uroporphyrinogen III synthase" evidence="10">
    <location>
        <begin position="34"/>
        <end position="265"/>
    </location>
</feature>
<dbReference type="SUPFAM" id="SSF69618">
    <property type="entry name" value="HemD-like"/>
    <property type="match status" value="1"/>
</dbReference>
<dbReference type="InterPro" id="IPR036108">
    <property type="entry name" value="4pyrrol_syn_uPrphyn_synt_sf"/>
</dbReference>
<dbReference type="GO" id="GO:0006780">
    <property type="term" value="P:uroporphyrinogen III biosynthetic process"/>
    <property type="evidence" value="ECO:0007669"/>
    <property type="project" value="UniProtKB-UniRule"/>
</dbReference>
<evidence type="ECO:0000259" key="10">
    <source>
        <dbReference type="Pfam" id="PF02602"/>
    </source>
</evidence>
<keyword evidence="4 9" id="KW-0456">Lyase</keyword>
<evidence type="ECO:0000256" key="5">
    <source>
        <dbReference type="ARBA" id="ARBA00023244"/>
    </source>
</evidence>
<evidence type="ECO:0000313" key="12">
    <source>
        <dbReference type="Proteomes" id="UP001164472"/>
    </source>
</evidence>
<evidence type="ECO:0000256" key="7">
    <source>
        <dbReference type="ARBA" id="ARBA00040167"/>
    </source>
</evidence>
<reference evidence="11" key="1">
    <citation type="submission" date="2022-07" db="EMBL/GenBank/DDBJ databases">
        <title>Alkalimarinus sp. nov., isolated from gut of a Alitta virens.</title>
        <authorList>
            <person name="Yang A.I."/>
            <person name="Shin N.-R."/>
        </authorList>
    </citation>
    <scope>NUCLEOTIDE SEQUENCE</scope>
    <source>
        <strain evidence="11">FA028</strain>
    </source>
</reference>
<evidence type="ECO:0000256" key="8">
    <source>
        <dbReference type="ARBA" id="ARBA00048617"/>
    </source>
</evidence>
<evidence type="ECO:0000256" key="9">
    <source>
        <dbReference type="RuleBase" id="RU366031"/>
    </source>
</evidence>
<comment type="catalytic activity">
    <reaction evidence="8 9">
        <text>hydroxymethylbilane = uroporphyrinogen III + H2O</text>
        <dbReference type="Rhea" id="RHEA:18965"/>
        <dbReference type="ChEBI" id="CHEBI:15377"/>
        <dbReference type="ChEBI" id="CHEBI:57308"/>
        <dbReference type="ChEBI" id="CHEBI:57845"/>
        <dbReference type="EC" id="4.2.1.75"/>
    </reaction>
</comment>
<dbReference type="GO" id="GO:0004852">
    <property type="term" value="F:uroporphyrinogen-III synthase activity"/>
    <property type="evidence" value="ECO:0007669"/>
    <property type="project" value="UniProtKB-UniRule"/>
</dbReference>
<accession>A0A9E8HHE0</accession>